<dbReference type="PROSITE" id="PS50893">
    <property type="entry name" value="ABC_TRANSPORTER_2"/>
    <property type="match status" value="1"/>
</dbReference>
<dbReference type="SMART" id="SM00382">
    <property type="entry name" value="AAA"/>
    <property type="match status" value="1"/>
</dbReference>
<evidence type="ECO:0000256" key="4">
    <source>
        <dbReference type="ARBA" id="ARBA00022840"/>
    </source>
</evidence>
<keyword evidence="4" id="KW-0067">ATP-binding</keyword>
<gene>
    <name evidence="6" type="ORF">JF76_10110</name>
</gene>
<dbReference type="Proteomes" id="UP000033533">
    <property type="component" value="Unassembled WGS sequence"/>
</dbReference>
<organism evidence="6 7">
    <name type="scientific">Lactobacillus kullabergensis</name>
    <dbReference type="NCBI Taxonomy" id="1218493"/>
    <lineage>
        <taxon>Bacteria</taxon>
        <taxon>Bacillati</taxon>
        <taxon>Bacillota</taxon>
        <taxon>Bacilli</taxon>
        <taxon>Lactobacillales</taxon>
        <taxon>Lactobacillaceae</taxon>
        <taxon>Lactobacillus</taxon>
    </lineage>
</organism>
<keyword evidence="2" id="KW-0813">Transport</keyword>
<dbReference type="InterPro" id="IPR003439">
    <property type="entry name" value="ABC_transporter-like_ATP-bd"/>
</dbReference>
<dbReference type="PANTHER" id="PTHR43335">
    <property type="entry name" value="ABC TRANSPORTER, ATP-BINDING PROTEIN"/>
    <property type="match status" value="1"/>
</dbReference>
<dbReference type="InterPro" id="IPR017871">
    <property type="entry name" value="ABC_transporter-like_CS"/>
</dbReference>
<keyword evidence="3" id="KW-0547">Nucleotide-binding</keyword>
<accession>A0A0F4LCU1</accession>
<evidence type="ECO:0000256" key="1">
    <source>
        <dbReference type="ARBA" id="ARBA00005417"/>
    </source>
</evidence>
<dbReference type="InterPro" id="IPR027417">
    <property type="entry name" value="P-loop_NTPase"/>
</dbReference>
<dbReference type="GO" id="GO:0005524">
    <property type="term" value="F:ATP binding"/>
    <property type="evidence" value="ECO:0007669"/>
    <property type="project" value="UniProtKB-KW"/>
</dbReference>
<dbReference type="RefSeq" id="WP_045928108.1">
    <property type="nucleotide sequence ID" value="NZ_JBHSZS010000025.1"/>
</dbReference>
<dbReference type="Pfam" id="PF00005">
    <property type="entry name" value="ABC_tran"/>
    <property type="match status" value="1"/>
</dbReference>
<dbReference type="Gene3D" id="3.40.50.300">
    <property type="entry name" value="P-loop containing nucleotide triphosphate hydrolases"/>
    <property type="match status" value="1"/>
</dbReference>
<dbReference type="SUPFAM" id="SSF52540">
    <property type="entry name" value="P-loop containing nucleoside triphosphate hydrolases"/>
    <property type="match status" value="1"/>
</dbReference>
<protein>
    <submittedName>
        <fullName evidence="6">ABC superfamily ATP binding cassette transporter, ABC protein</fullName>
    </submittedName>
</protein>
<dbReference type="OrthoDB" id="9804819at2"/>
<sequence length="295" mass="33024">MQCAIALRVDNVSTYVGKTVLVNNATFDVKAGEIIGLIGPNGAGKTTIMKTILGLMKFKGKIEVNGKNVSENDHHALTMLGALIEHPAIYPFLTGMQNLTLYAHDQKDMANLISELQMDSYINNKAKGYSLGMKQKLGIAIALLNQPQIVILDEPMNGLDIESTIRVRKLIKRYSDQGTAFLISSHILSELQKVMTRVVLISGGQIILNKEVKEFEKISHQKYHLTTENNKLAKKIFAAYQITFTENENYLIVSQNDIYKIEDLLFNEGVHLKEILPLEANLERIVVDVLEKKRG</sequence>
<reference evidence="6 7" key="1">
    <citation type="submission" date="2014-12" db="EMBL/GenBank/DDBJ databases">
        <title>Comparative genomics of the lactic acid bacteria isolated from the honey bee gut.</title>
        <authorList>
            <person name="Ellegaard K.M."/>
            <person name="Tamarit D."/>
            <person name="Javelind E."/>
            <person name="Olofsson T."/>
            <person name="Andersson S.G."/>
            <person name="Vasquez A."/>
        </authorList>
    </citation>
    <scope>NUCLEOTIDE SEQUENCE [LARGE SCALE GENOMIC DNA]</scope>
    <source>
        <strain evidence="6 7">Biut2</strain>
    </source>
</reference>
<comment type="caution">
    <text evidence="6">The sequence shown here is derived from an EMBL/GenBank/DDBJ whole genome shotgun (WGS) entry which is preliminary data.</text>
</comment>
<name>A0A0F4LCU1_9LACO</name>
<proteinExistence type="inferred from homology"/>
<dbReference type="EMBL" id="JXBY01000019">
    <property type="protein sequence ID" value="KJY55376.1"/>
    <property type="molecule type" value="Genomic_DNA"/>
</dbReference>
<dbReference type="PROSITE" id="PS00211">
    <property type="entry name" value="ABC_TRANSPORTER_1"/>
    <property type="match status" value="1"/>
</dbReference>
<evidence type="ECO:0000313" key="7">
    <source>
        <dbReference type="Proteomes" id="UP000033533"/>
    </source>
</evidence>
<evidence type="ECO:0000256" key="2">
    <source>
        <dbReference type="ARBA" id="ARBA00022448"/>
    </source>
</evidence>
<dbReference type="GO" id="GO:0016887">
    <property type="term" value="F:ATP hydrolysis activity"/>
    <property type="evidence" value="ECO:0007669"/>
    <property type="project" value="InterPro"/>
</dbReference>
<feature type="domain" description="ABC transporter" evidence="5">
    <location>
        <begin position="7"/>
        <end position="228"/>
    </location>
</feature>
<comment type="similarity">
    <text evidence="1">Belongs to the ABC transporter superfamily.</text>
</comment>
<dbReference type="PANTHER" id="PTHR43335:SF4">
    <property type="entry name" value="ABC TRANSPORTER, ATP-BINDING PROTEIN"/>
    <property type="match status" value="1"/>
</dbReference>
<evidence type="ECO:0000259" key="5">
    <source>
        <dbReference type="PROSITE" id="PS50893"/>
    </source>
</evidence>
<dbReference type="PATRIC" id="fig|1218493.3.peg.1063"/>
<dbReference type="AlphaFoldDB" id="A0A0F4LCU1"/>
<evidence type="ECO:0000256" key="3">
    <source>
        <dbReference type="ARBA" id="ARBA00022741"/>
    </source>
</evidence>
<dbReference type="STRING" id="1218493.JF76_10110"/>
<dbReference type="HOGENOM" id="CLU_000604_1_2_9"/>
<evidence type="ECO:0000313" key="6">
    <source>
        <dbReference type="EMBL" id="KJY55376.1"/>
    </source>
</evidence>
<dbReference type="InterPro" id="IPR003593">
    <property type="entry name" value="AAA+_ATPase"/>
</dbReference>